<proteinExistence type="inferred from homology"/>
<dbReference type="SUPFAM" id="SSF48452">
    <property type="entry name" value="TPR-like"/>
    <property type="match status" value="3"/>
</dbReference>
<accession>A0A428ZBN8</accession>
<dbReference type="Pfam" id="PF13424">
    <property type="entry name" value="TPR_12"/>
    <property type="match status" value="2"/>
</dbReference>
<dbReference type="InterPro" id="IPR041664">
    <property type="entry name" value="AAA_16"/>
</dbReference>
<gene>
    <name evidence="8" type="ORF">DMH04_16940</name>
</gene>
<dbReference type="Gene3D" id="1.25.40.10">
    <property type="entry name" value="Tetratricopeptide repeat domain"/>
    <property type="match status" value="2"/>
</dbReference>
<keyword evidence="5" id="KW-0802">TPR repeat</keyword>
<feature type="repeat" description="TPR" evidence="5">
    <location>
        <begin position="829"/>
        <end position="862"/>
    </location>
</feature>
<dbReference type="GO" id="GO:0006355">
    <property type="term" value="P:regulation of DNA-templated transcription"/>
    <property type="evidence" value="ECO:0007669"/>
    <property type="project" value="InterPro"/>
</dbReference>
<dbReference type="SMART" id="SM01043">
    <property type="entry name" value="BTAD"/>
    <property type="match status" value="1"/>
</dbReference>
<comment type="caution">
    <text evidence="8">The sequence shown here is derived from an EMBL/GenBank/DDBJ whole genome shotgun (WGS) entry which is preliminary data.</text>
</comment>
<dbReference type="Pfam" id="PF13191">
    <property type="entry name" value="AAA_16"/>
    <property type="match status" value="1"/>
</dbReference>
<reference evidence="8 9" key="1">
    <citation type="submission" date="2018-05" db="EMBL/GenBank/DDBJ databases">
        <title>Evolution of GPA BGCs.</title>
        <authorList>
            <person name="Waglechner N."/>
            <person name="Wright G.D."/>
        </authorList>
    </citation>
    <scope>NUCLEOTIDE SEQUENCE [LARGE SCALE GENOMIC DNA]</scope>
    <source>
        <strain evidence="8 9">A82846</strain>
    </source>
</reference>
<dbReference type="SMART" id="SM00862">
    <property type="entry name" value="Trans_reg_C"/>
    <property type="match status" value="1"/>
</dbReference>
<dbReference type="PANTHER" id="PTHR35807:SF1">
    <property type="entry name" value="TRANSCRIPTIONAL REGULATOR REDD"/>
    <property type="match status" value="1"/>
</dbReference>
<dbReference type="PRINTS" id="PR00364">
    <property type="entry name" value="DISEASERSIST"/>
</dbReference>
<evidence type="ECO:0000313" key="9">
    <source>
        <dbReference type="Proteomes" id="UP000287547"/>
    </source>
</evidence>
<dbReference type="SMART" id="SM00028">
    <property type="entry name" value="TPR"/>
    <property type="match status" value="5"/>
</dbReference>
<keyword evidence="3" id="KW-0238">DNA-binding</keyword>
<dbReference type="Pfam" id="PF03704">
    <property type="entry name" value="BTAD"/>
    <property type="match status" value="1"/>
</dbReference>
<evidence type="ECO:0000259" key="7">
    <source>
        <dbReference type="SMART" id="SM01043"/>
    </source>
</evidence>
<sequence length="915" mass="101795">MRGHGVEFRLLGPLEAWHAGEAVVLGGQRQRTVLAALLMRANSSANVGYLAEAVWEKPPVAPESNLRTYVAGLRRVFTAMGENRLVTRPGGYLITVEPGELDLETFRQLARTGDRAWRDSDFTSAAEHFERALSLWRGQPLAGLTPGPVLRAEIARLEDLRLTIAERYAHAQIELGRPEAAVSDLRALLAEHPLREELWAQLMVALHRAGRQAEALDAFADARRHLVTELGLEPGARLQRVQQEILAGEQPQDTEINAWRQLPMDIAEFTGRQAELRSLHALAEPASRTALTVAVIHGMPGVGKTRLAVHFAHQLVDSGRFDEIQLWTDLRGFDADRPPVAPAAVLEHFLRLLGVSGQQIPQELESRAALYRSRLADKRALILLDNAASEEQIRPLLPGTQGSLVLITSRRNLAGLVGARGVPLDVLPEPDAITLLSLIAGDDRVDAEPQAAARTTALCGRLPIALSLAARRLRKRPMWTVKDLAARLETAERRLDQLAPGTREMHALFTMSYQALPQPQQRMFRLLGLHPGDDFTAESAAALAQCTPDEAEFHLEAMLDEHLVQQITPRRYRFHDLVRPYARDLAQANETGQPVHRLYIWYLHAAESARGVFDPLRGRTFPLHPLPEHSTVPQFVGHEEALAWYESERGTLRAVVESAAEDGLPQVAWQLAWVLLSFYYRRSHWDDWIDTYQIALEATQSLGERHGEGIIWVGLGVAHSDLRQFTTAIDCHQKAQAILEEVDDRRGQAWNLNNLGVVYVYLDRLTAAADCFHRGLLLFRETGDRQGEGICLNNLGDTYRRLDRPSNAIGHLEQALSIQQENGDQPGLQYTLGTLGDIHYDAGNHKQAVRSYEEALAVSQALGDQRTTARMLANLAQTLDADGDGDLARIRWQQAMTIFDELGDAQADTIRARLG</sequence>
<dbReference type="InterPro" id="IPR036388">
    <property type="entry name" value="WH-like_DNA-bd_sf"/>
</dbReference>
<evidence type="ECO:0000256" key="5">
    <source>
        <dbReference type="PROSITE-ProRule" id="PRU00339"/>
    </source>
</evidence>
<dbReference type="PANTHER" id="PTHR35807">
    <property type="entry name" value="TRANSCRIPTIONAL REGULATOR REDD-RELATED"/>
    <property type="match status" value="1"/>
</dbReference>
<keyword evidence="2" id="KW-0805">Transcription regulation</keyword>
<dbReference type="InterPro" id="IPR027417">
    <property type="entry name" value="P-loop_NTPase"/>
</dbReference>
<dbReference type="InterPro" id="IPR051677">
    <property type="entry name" value="AfsR-DnrI-RedD_regulator"/>
</dbReference>
<feature type="domain" description="Bacterial transcriptional activator" evidence="7">
    <location>
        <begin position="101"/>
        <end position="246"/>
    </location>
</feature>
<dbReference type="Gene3D" id="3.40.50.300">
    <property type="entry name" value="P-loop containing nucleotide triphosphate hydrolases"/>
    <property type="match status" value="1"/>
</dbReference>
<dbReference type="GO" id="GO:0003677">
    <property type="term" value="F:DNA binding"/>
    <property type="evidence" value="ECO:0007669"/>
    <property type="project" value="UniProtKB-KW"/>
</dbReference>
<dbReference type="InterPro" id="IPR011990">
    <property type="entry name" value="TPR-like_helical_dom_sf"/>
</dbReference>
<organism evidence="8 9">
    <name type="scientific">Kibdelosporangium aridum</name>
    <dbReference type="NCBI Taxonomy" id="2030"/>
    <lineage>
        <taxon>Bacteria</taxon>
        <taxon>Bacillati</taxon>
        <taxon>Actinomycetota</taxon>
        <taxon>Actinomycetes</taxon>
        <taxon>Pseudonocardiales</taxon>
        <taxon>Pseudonocardiaceae</taxon>
        <taxon>Kibdelosporangium</taxon>
    </lineage>
</organism>
<dbReference type="InterPro" id="IPR016032">
    <property type="entry name" value="Sig_transdc_resp-reg_C-effctor"/>
</dbReference>
<dbReference type="EMBL" id="QHKI01000012">
    <property type="protein sequence ID" value="RSM85441.1"/>
    <property type="molecule type" value="Genomic_DNA"/>
</dbReference>
<dbReference type="PROSITE" id="PS50005">
    <property type="entry name" value="TPR"/>
    <property type="match status" value="1"/>
</dbReference>
<dbReference type="InterPro" id="IPR001867">
    <property type="entry name" value="OmpR/PhoB-type_DNA-bd"/>
</dbReference>
<evidence type="ECO:0000256" key="1">
    <source>
        <dbReference type="ARBA" id="ARBA00005820"/>
    </source>
</evidence>
<dbReference type="AlphaFoldDB" id="A0A428ZBN8"/>
<evidence type="ECO:0000256" key="2">
    <source>
        <dbReference type="ARBA" id="ARBA00023015"/>
    </source>
</evidence>
<evidence type="ECO:0000259" key="6">
    <source>
        <dbReference type="SMART" id="SM00862"/>
    </source>
</evidence>
<dbReference type="SUPFAM" id="SSF52540">
    <property type="entry name" value="P-loop containing nucleoside triphosphate hydrolases"/>
    <property type="match status" value="1"/>
</dbReference>
<name>A0A428ZBN8_KIBAR</name>
<evidence type="ECO:0000256" key="3">
    <source>
        <dbReference type="ARBA" id="ARBA00023125"/>
    </source>
</evidence>
<dbReference type="InterPro" id="IPR019734">
    <property type="entry name" value="TPR_rpt"/>
</dbReference>
<evidence type="ECO:0000313" key="8">
    <source>
        <dbReference type="EMBL" id="RSM85441.1"/>
    </source>
</evidence>
<dbReference type="GO" id="GO:0000160">
    <property type="term" value="P:phosphorelay signal transduction system"/>
    <property type="evidence" value="ECO:0007669"/>
    <property type="project" value="InterPro"/>
</dbReference>
<keyword evidence="4" id="KW-0804">Transcription</keyword>
<dbReference type="Gene3D" id="1.10.10.10">
    <property type="entry name" value="Winged helix-like DNA-binding domain superfamily/Winged helix DNA-binding domain"/>
    <property type="match status" value="2"/>
</dbReference>
<dbReference type="OrthoDB" id="581105at2"/>
<feature type="domain" description="OmpR/PhoB-type" evidence="6">
    <location>
        <begin position="20"/>
        <end position="94"/>
    </location>
</feature>
<comment type="similarity">
    <text evidence="1">Belongs to the AfsR/DnrI/RedD regulatory family.</text>
</comment>
<dbReference type="Proteomes" id="UP000287547">
    <property type="component" value="Unassembled WGS sequence"/>
</dbReference>
<dbReference type="CDD" id="cd15831">
    <property type="entry name" value="BTAD"/>
    <property type="match status" value="1"/>
</dbReference>
<evidence type="ECO:0000256" key="4">
    <source>
        <dbReference type="ARBA" id="ARBA00023163"/>
    </source>
</evidence>
<dbReference type="SUPFAM" id="SSF46894">
    <property type="entry name" value="C-terminal effector domain of the bipartite response regulators"/>
    <property type="match status" value="1"/>
</dbReference>
<protein>
    <submittedName>
        <fullName evidence="8">Uncharacterized protein</fullName>
    </submittedName>
</protein>
<dbReference type="InterPro" id="IPR005158">
    <property type="entry name" value="BTAD"/>
</dbReference>